<name>A0A2I2FVC8_9EURO</name>
<dbReference type="GeneID" id="36550930"/>
<sequence>MCQLIVFWYTCDHLILSSMKCPFDGATTHEEETTTVSLADYPCWLCKQGPSHAQWEKVERLKWAILTVAQLEFILDISSYDADFLFRIADFFARGDHKRWGQPGETKAKYTGKDPYIMSLELEVTLAARGDTNFPMNAGLMFDLEFLLYKRFDVTNVSTLFWPLKDWRAPSTSFYSSSTMKRLPSGNMVCDETVNAIPQLASQYVGGQASSSNSSDTPPSMSINTWSTTFPDPTQGPTAPGFPTSRDVGSDWMKLQDSDTSAIRPKSLIQMPRCTPRRSHSATQPPFYLRGQCPAVPAPA</sequence>
<feature type="compositionally biased region" description="Low complexity" evidence="1">
    <location>
        <begin position="210"/>
        <end position="222"/>
    </location>
</feature>
<dbReference type="OrthoDB" id="4507478at2759"/>
<comment type="caution">
    <text evidence="2">The sequence shown here is derived from an EMBL/GenBank/DDBJ whole genome shotgun (WGS) entry which is preliminary data.</text>
</comment>
<dbReference type="EMBL" id="MSFO01000009">
    <property type="protein sequence ID" value="PLB44599.1"/>
    <property type="molecule type" value="Genomic_DNA"/>
</dbReference>
<evidence type="ECO:0000313" key="3">
    <source>
        <dbReference type="Proteomes" id="UP000234275"/>
    </source>
</evidence>
<proteinExistence type="predicted"/>
<organism evidence="2 3">
    <name type="scientific">Aspergillus steynii IBT 23096</name>
    <dbReference type="NCBI Taxonomy" id="1392250"/>
    <lineage>
        <taxon>Eukaryota</taxon>
        <taxon>Fungi</taxon>
        <taxon>Dikarya</taxon>
        <taxon>Ascomycota</taxon>
        <taxon>Pezizomycotina</taxon>
        <taxon>Eurotiomycetes</taxon>
        <taxon>Eurotiomycetidae</taxon>
        <taxon>Eurotiales</taxon>
        <taxon>Aspergillaceae</taxon>
        <taxon>Aspergillus</taxon>
        <taxon>Aspergillus subgen. Circumdati</taxon>
    </lineage>
</organism>
<dbReference type="Proteomes" id="UP000234275">
    <property type="component" value="Unassembled WGS sequence"/>
</dbReference>
<evidence type="ECO:0000313" key="2">
    <source>
        <dbReference type="EMBL" id="PLB44599.1"/>
    </source>
</evidence>
<reference evidence="2 3" key="1">
    <citation type="submission" date="2016-12" db="EMBL/GenBank/DDBJ databases">
        <title>The genomes of Aspergillus section Nigri reveals drivers in fungal speciation.</title>
        <authorList>
            <consortium name="DOE Joint Genome Institute"/>
            <person name="Vesth T.C."/>
            <person name="Nybo J."/>
            <person name="Theobald S."/>
            <person name="Brandl J."/>
            <person name="Frisvad J.C."/>
            <person name="Nielsen K.F."/>
            <person name="Lyhne E.K."/>
            <person name="Kogle M.E."/>
            <person name="Kuo A."/>
            <person name="Riley R."/>
            <person name="Clum A."/>
            <person name="Nolan M."/>
            <person name="Lipzen A."/>
            <person name="Salamov A."/>
            <person name="Henrissat B."/>
            <person name="Wiebenga A."/>
            <person name="De Vries R.P."/>
            <person name="Grigoriev I.V."/>
            <person name="Mortensen U.H."/>
            <person name="Andersen M.R."/>
            <person name="Baker S.E."/>
        </authorList>
    </citation>
    <scope>NUCLEOTIDE SEQUENCE [LARGE SCALE GENOMIC DNA]</scope>
    <source>
        <strain evidence="2 3">IBT 23096</strain>
    </source>
</reference>
<feature type="compositionally biased region" description="Polar residues" evidence="1">
    <location>
        <begin position="223"/>
        <end position="237"/>
    </location>
</feature>
<gene>
    <name evidence="2" type="ORF">P170DRAFT_289005</name>
</gene>
<dbReference type="AlphaFoldDB" id="A0A2I2FVC8"/>
<accession>A0A2I2FVC8</accession>
<protein>
    <submittedName>
        <fullName evidence="2">Uncharacterized protein</fullName>
    </submittedName>
</protein>
<keyword evidence="3" id="KW-1185">Reference proteome</keyword>
<feature type="region of interest" description="Disordered" evidence="1">
    <location>
        <begin position="206"/>
        <end position="300"/>
    </location>
</feature>
<evidence type="ECO:0000256" key="1">
    <source>
        <dbReference type="SAM" id="MobiDB-lite"/>
    </source>
</evidence>
<dbReference type="VEuPathDB" id="FungiDB:P170DRAFT_289005"/>
<dbReference type="RefSeq" id="XP_024699901.1">
    <property type="nucleotide sequence ID" value="XM_024843230.1"/>
</dbReference>